<keyword evidence="3" id="KW-1185">Reference proteome</keyword>
<comment type="caution">
    <text evidence="2">The sequence shown here is derived from an EMBL/GenBank/DDBJ whole genome shotgun (WGS) entry which is preliminary data.</text>
</comment>
<organism evidence="2 3">
    <name type="scientific">Dyadobacter chenwenxiniae</name>
    <dbReference type="NCBI Taxonomy" id="2906456"/>
    <lineage>
        <taxon>Bacteria</taxon>
        <taxon>Pseudomonadati</taxon>
        <taxon>Bacteroidota</taxon>
        <taxon>Cytophagia</taxon>
        <taxon>Cytophagales</taxon>
        <taxon>Spirosomataceae</taxon>
        <taxon>Dyadobacter</taxon>
    </lineage>
</organism>
<name>A0A9X1PK13_9BACT</name>
<feature type="transmembrane region" description="Helical" evidence="1">
    <location>
        <begin position="45"/>
        <end position="70"/>
    </location>
</feature>
<proteinExistence type="predicted"/>
<dbReference type="EMBL" id="JAJTTC010000002">
    <property type="protein sequence ID" value="MCF0062348.1"/>
    <property type="molecule type" value="Genomic_DNA"/>
</dbReference>
<dbReference type="Proteomes" id="UP001139000">
    <property type="component" value="Unassembled WGS sequence"/>
</dbReference>
<dbReference type="RefSeq" id="WP_234655499.1">
    <property type="nucleotide sequence ID" value="NZ_CP094997.1"/>
</dbReference>
<sequence length="76" mass="8192">MKNDLHLWSKKSSLHTYKKAEQMKSKSEDIQSLNTPLNGGIACGLVLGVIIGPIGALIGVIIGATVGFYYDKKENS</sequence>
<dbReference type="AlphaFoldDB" id="A0A9X1PK13"/>
<evidence type="ECO:0000313" key="3">
    <source>
        <dbReference type="Proteomes" id="UP001139000"/>
    </source>
</evidence>
<evidence type="ECO:0000313" key="2">
    <source>
        <dbReference type="EMBL" id="MCF0062348.1"/>
    </source>
</evidence>
<keyword evidence="1" id="KW-1133">Transmembrane helix</keyword>
<gene>
    <name evidence="2" type="ORF">LXM26_12655</name>
</gene>
<accession>A0A9X1PK13</accession>
<evidence type="ECO:0008006" key="4">
    <source>
        <dbReference type="Google" id="ProtNLM"/>
    </source>
</evidence>
<protein>
    <recommendedName>
        <fullName evidence="4">Glycine zipper domain-containing protein</fullName>
    </recommendedName>
</protein>
<reference evidence="2" key="1">
    <citation type="submission" date="2021-12" db="EMBL/GenBank/DDBJ databases">
        <title>Novel species in genus Dyadobacter.</title>
        <authorList>
            <person name="Ma C."/>
        </authorList>
    </citation>
    <scope>NUCLEOTIDE SEQUENCE</scope>
    <source>
        <strain evidence="2">LJ419</strain>
    </source>
</reference>
<evidence type="ECO:0000256" key="1">
    <source>
        <dbReference type="SAM" id="Phobius"/>
    </source>
</evidence>
<keyword evidence="1" id="KW-0472">Membrane</keyword>
<keyword evidence="1" id="KW-0812">Transmembrane</keyword>